<dbReference type="EMBL" id="CP069030">
    <property type="protein sequence ID" value="QRC98538.1"/>
    <property type="molecule type" value="Genomic_DNA"/>
</dbReference>
<reference evidence="2" key="1">
    <citation type="journal article" date="2021" name="BMC Genomics">
        <title>Chromosome-level genome assembly and manually-curated proteome of model necrotroph Parastagonospora nodorum Sn15 reveals a genome-wide trove of candidate effector homologs, and redundancy of virulence-related functions within an accessory chromosome.</title>
        <authorList>
            <person name="Bertazzoni S."/>
            <person name="Jones D.A.B."/>
            <person name="Phan H.T."/>
            <person name="Tan K.-C."/>
            <person name="Hane J.K."/>
        </authorList>
    </citation>
    <scope>NUCLEOTIDE SEQUENCE [LARGE SCALE GENOMIC DNA]</scope>
    <source>
        <strain evidence="2">SN15 / ATCC MYA-4574 / FGSC 10173)</strain>
    </source>
</reference>
<accession>A0A7U2F6H4</accession>
<protein>
    <submittedName>
        <fullName evidence="1">Uncharacterized protein</fullName>
    </submittedName>
</protein>
<proteinExistence type="predicted"/>
<name>A0A7U2F6H4_PHANO</name>
<dbReference type="Proteomes" id="UP000663193">
    <property type="component" value="Chromosome 8"/>
</dbReference>
<evidence type="ECO:0000313" key="2">
    <source>
        <dbReference type="Proteomes" id="UP000663193"/>
    </source>
</evidence>
<gene>
    <name evidence="1" type="ORF">JI435_412240</name>
</gene>
<dbReference type="VEuPathDB" id="FungiDB:JI435_412240"/>
<sequence length="69" mass="7557">MCRKKFAEVIGGGGNVLLCVSYESERGHVLFFFHSFPRSSLRPTVSATLIVVEETSDPHKIQAGPHPTS</sequence>
<organism evidence="1 2">
    <name type="scientific">Phaeosphaeria nodorum (strain SN15 / ATCC MYA-4574 / FGSC 10173)</name>
    <name type="common">Glume blotch fungus</name>
    <name type="synonym">Parastagonospora nodorum</name>
    <dbReference type="NCBI Taxonomy" id="321614"/>
    <lineage>
        <taxon>Eukaryota</taxon>
        <taxon>Fungi</taxon>
        <taxon>Dikarya</taxon>
        <taxon>Ascomycota</taxon>
        <taxon>Pezizomycotina</taxon>
        <taxon>Dothideomycetes</taxon>
        <taxon>Pleosporomycetidae</taxon>
        <taxon>Pleosporales</taxon>
        <taxon>Pleosporineae</taxon>
        <taxon>Phaeosphaeriaceae</taxon>
        <taxon>Parastagonospora</taxon>
    </lineage>
</organism>
<dbReference type="AlphaFoldDB" id="A0A7U2F6H4"/>
<keyword evidence="2" id="KW-1185">Reference proteome</keyword>
<evidence type="ECO:0000313" key="1">
    <source>
        <dbReference type="EMBL" id="QRC98538.1"/>
    </source>
</evidence>